<gene>
    <name evidence="1" type="ORF">PAT3040_03544</name>
</gene>
<reference evidence="1 2" key="1">
    <citation type="submission" date="2017-08" db="EMBL/GenBank/DDBJ databases">
        <title>Substantial Increase in Enzyme Production by Combined Drug-Resistance Mutations in Paenibacillus agaridevorans.</title>
        <authorList>
            <person name="Tanaka Y."/>
            <person name="Funane K."/>
            <person name="Hosaka T."/>
            <person name="Shiwa Y."/>
            <person name="Fujita N."/>
            <person name="Miyazaki T."/>
            <person name="Yoshikawa H."/>
            <person name="Murakami K."/>
            <person name="Kasahara K."/>
            <person name="Inaoka T."/>
            <person name="Hiraga Y."/>
            <person name="Ochi K."/>
        </authorList>
    </citation>
    <scope>NUCLEOTIDE SEQUENCE [LARGE SCALE GENOMIC DNA]</scope>
    <source>
        <strain evidence="1 2">T-3040</strain>
    </source>
</reference>
<dbReference type="AlphaFoldDB" id="A0A2R5ETC3"/>
<accession>A0A2R5ETC3</accession>
<dbReference type="Proteomes" id="UP000245202">
    <property type="component" value="Unassembled WGS sequence"/>
</dbReference>
<dbReference type="EMBL" id="BDQX01000178">
    <property type="protein sequence ID" value="GBG08929.1"/>
    <property type="molecule type" value="Genomic_DNA"/>
</dbReference>
<dbReference type="Gene3D" id="3.20.20.140">
    <property type="entry name" value="Metal-dependent hydrolases"/>
    <property type="match status" value="1"/>
</dbReference>
<evidence type="ECO:0000313" key="2">
    <source>
        <dbReference type="Proteomes" id="UP000245202"/>
    </source>
</evidence>
<evidence type="ECO:0008006" key="3">
    <source>
        <dbReference type="Google" id="ProtNLM"/>
    </source>
</evidence>
<sequence>MAKRHNLMDEVMELEVFDTHTHLIGEQLSARDFWEIADYFWLSRELQAGGYPSNADKLPEQSRISAFLDAYDATRNTLMNIAFTRIFKDLYGIEIKDEASVREADNAVRETCRRHDWAQQVADKLKVRRYVVNYPHHVSFAGMRDDAVLIPRIDGQLNDWVKRIADSSERSRTFAEAQDELAQLIDTYHVMKCPGVMTTLPRYEAGSTENYAITDAASRDQIMMRLLHCVCERVERRGMLLQIFLGVERTWSKTAAAPANDTERILKLYGLFERYSLPFELVVASELNNMDVVQAAWNFPNVHVGGMWWYNFRTSTYRDSMQYRLEALPAHKNSLIVSDARCIEWTYGKIVLVKKMVAEFLEDQLDKGWIDRETAIKVAKSWLYESALKRYGIGGSH</sequence>
<dbReference type="InterPro" id="IPR032466">
    <property type="entry name" value="Metal_Hydrolase"/>
</dbReference>
<keyword evidence="2" id="KW-1185">Reference proteome</keyword>
<comment type="caution">
    <text evidence="1">The sequence shown here is derived from an EMBL/GenBank/DDBJ whole genome shotgun (WGS) entry which is preliminary data.</text>
</comment>
<dbReference type="Gene3D" id="1.10.2020.10">
    <property type="entry name" value="uronate isomerase, domain 2, chain A"/>
    <property type="match status" value="1"/>
</dbReference>
<proteinExistence type="predicted"/>
<protein>
    <recommendedName>
        <fullName evidence="3">Glucuronate isomerase</fullName>
    </recommendedName>
</protein>
<dbReference type="SUPFAM" id="SSF51556">
    <property type="entry name" value="Metallo-dependent hydrolases"/>
    <property type="match status" value="1"/>
</dbReference>
<organism evidence="1 2">
    <name type="scientific">Paenibacillus agaridevorans</name>
    <dbReference type="NCBI Taxonomy" id="171404"/>
    <lineage>
        <taxon>Bacteria</taxon>
        <taxon>Bacillati</taxon>
        <taxon>Bacillota</taxon>
        <taxon>Bacilli</taxon>
        <taxon>Bacillales</taxon>
        <taxon>Paenibacillaceae</taxon>
        <taxon>Paenibacillus</taxon>
    </lineage>
</organism>
<evidence type="ECO:0000313" key="1">
    <source>
        <dbReference type="EMBL" id="GBG08929.1"/>
    </source>
</evidence>
<dbReference type="RefSeq" id="WP_108993770.1">
    <property type="nucleotide sequence ID" value="NZ_BDQX01000178.1"/>
</dbReference>
<name>A0A2R5ETC3_9BACL</name>